<dbReference type="EMBL" id="SMAE01000001">
    <property type="protein sequence ID" value="TCS91596.1"/>
    <property type="molecule type" value="Genomic_DNA"/>
</dbReference>
<sequence>MTKEKIDELVTISREKYKLLEDMCKYTIAQKEYIEKEDMDSLNELLDKKDTLIKKIDQLDISFLIIFSQVKKEEAVENIEQLDIKKYPNLKELKDVVVEISSILMTLSLLDKENSENIKQKLKATKMELKRVREGQRAYKGYNKTEAGSMMIDEKK</sequence>
<evidence type="ECO:0000313" key="3">
    <source>
        <dbReference type="Proteomes" id="UP000294567"/>
    </source>
</evidence>
<organism evidence="2 3">
    <name type="scientific">Keratinibaculum paraultunense</name>
    <dbReference type="NCBI Taxonomy" id="1278232"/>
    <lineage>
        <taxon>Bacteria</taxon>
        <taxon>Bacillati</taxon>
        <taxon>Bacillota</taxon>
        <taxon>Tissierellia</taxon>
        <taxon>Tissierellales</taxon>
        <taxon>Tepidimicrobiaceae</taxon>
        <taxon>Keratinibaculum</taxon>
    </lineage>
</organism>
<dbReference type="Pfam" id="PF05130">
    <property type="entry name" value="FlgN"/>
    <property type="match status" value="1"/>
</dbReference>
<name>A0A4R3KZ63_9FIRM</name>
<dbReference type="InterPro" id="IPR036679">
    <property type="entry name" value="FlgN-like_sf"/>
</dbReference>
<protein>
    <submittedName>
        <fullName evidence="2">FlgN protein</fullName>
    </submittedName>
</protein>
<dbReference type="Gene3D" id="1.20.58.300">
    <property type="entry name" value="FlgN-like"/>
    <property type="match status" value="1"/>
</dbReference>
<dbReference type="GO" id="GO:0044780">
    <property type="term" value="P:bacterial-type flagellum assembly"/>
    <property type="evidence" value="ECO:0007669"/>
    <property type="project" value="InterPro"/>
</dbReference>
<evidence type="ECO:0000313" key="2">
    <source>
        <dbReference type="EMBL" id="TCS91596.1"/>
    </source>
</evidence>
<keyword evidence="3" id="KW-1185">Reference proteome</keyword>
<dbReference type="Proteomes" id="UP000294567">
    <property type="component" value="Unassembled WGS sequence"/>
</dbReference>
<dbReference type="OrthoDB" id="1707621at2"/>
<evidence type="ECO:0000256" key="1">
    <source>
        <dbReference type="ARBA" id="ARBA00022795"/>
    </source>
</evidence>
<gene>
    <name evidence="2" type="ORF">EDD65_10198</name>
</gene>
<proteinExistence type="predicted"/>
<comment type="caution">
    <text evidence="2">The sequence shown here is derived from an EMBL/GenBank/DDBJ whole genome shotgun (WGS) entry which is preliminary data.</text>
</comment>
<reference evidence="2 3" key="1">
    <citation type="submission" date="2019-03" db="EMBL/GenBank/DDBJ databases">
        <title>Genomic Encyclopedia of Type Strains, Phase IV (KMG-IV): sequencing the most valuable type-strain genomes for metagenomic binning, comparative biology and taxonomic classification.</title>
        <authorList>
            <person name="Goeker M."/>
        </authorList>
    </citation>
    <scope>NUCLEOTIDE SEQUENCE [LARGE SCALE GENOMIC DNA]</scope>
    <source>
        <strain evidence="2 3">DSM 26752</strain>
    </source>
</reference>
<dbReference type="SUPFAM" id="SSF140566">
    <property type="entry name" value="FlgN-like"/>
    <property type="match status" value="1"/>
</dbReference>
<accession>A0A4R3KZ63</accession>
<keyword evidence="1" id="KW-1005">Bacterial flagellum biogenesis</keyword>
<dbReference type="InterPro" id="IPR007809">
    <property type="entry name" value="FlgN-like"/>
</dbReference>
<dbReference type="RefSeq" id="WP_132025332.1">
    <property type="nucleotide sequence ID" value="NZ_CP068564.1"/>
</dbReference>
<dbReference type="AlphaFoldDB" id="A0A4R3KZ63"/>